<dbReference type="Proteomes" id="UP000015241">
    <property type="component" value="Unassembled WGS sequence"/>
</dbReference>
<dbReference type="HOGENOM" id="CLU_089574_0_0_1"/>
<dbReference type="eggNOG" id="KOG1530">
    <property type="taxonomic scope" value="Eukaryota"/>
</dbReference>
<dbReference type="PROSITE" id="PS50206">
    <property type="entry name" value="RHODANESE_3"/>
    <property type="match status" value="1"/>
</dbReference>
<dbReference type="SMART" id="SM00450">
    <property type="entry name" value="RHOD"/>
    <property type="match status" value="1"/>
</dbReference>
<evidence type="ECO:0000313" key="2">
    <source>
        <dbReference type="EMBL" id="EPT04133.1"/>
    </source>
</evidence>
<dbReference type="GO" id="GO:0004792">
    <property type="term" value="F:thiosulfate-cyanide sulfurtransferase activity"/>
    <property type="evidence" value="ECO:0007669"/>
    <property type="project" value="TreeGrafter"/>
</dbReference>
<accession>S8EIN3</accession>
<reference evidence="2 3" key="1">
    <citation type="journal article" date="2012" name="Science">
        <title>The Paleozoic origin of enzymatic lignin decomposition reconstructed from 31 fungal genomes.</title>
        <authorList>
            <person name="Floudas D."/>
            <person name="Binder M."/>
            <person name="Riley R."/>
            <person name="Barry K."/>
            <person name="Blanchette R.A."/>
            <person name="Henrissat B."/>
            <person name="Martinez A.T."/>
            <person name="Otillar R."/>
            <person name="Spatafora J.W."/>
            <person name="Yadav J.S."/>
            <person name="Aerts A."/>
            <person name="Benoit I."/>
            <person name="Boyd A."/>
            <person name="Carlson A."/>
            <person name="Copeland A."/>
            <person name="Coutinho P.M."/>
            <person name="de Vries R.P."/>
            <person name="Ferreira P."/>
            <person name="Findley K."/>
            <person name="Foster B."/>
            <person name="Gaskell J."/>
            <person name="Glotzer D."/>
            <person name="Gorecki P."/>
            <person name="Heitman J."/>
            <person name="Hesse C."/>
            <person name="Hori C."/>
            <person name="Igarashi K."/>
            <person name="Jurgens J.A."/>
            <person name="Kallen N."/>
            <person name="Kersten P."/>
            <person name="Kohler A."/>
            <person name="Kuees U."/>
            <person name="Kumar T.K.A."/>
            <person name="Kuo A."/>
            <person name="LaButti K."/>
            <person name="Larrondo L.F."/>
            <person name="Lindquist E."/>
            <person name="Ling A."/>
            <person name="Lombard V."/>
            <person name="Lucas S."/>
            <person name="Lundell T."/>
            <person name="Martin R."/>
            <person name="McLaughlin D.J."/>
            <person name="Morgenstern I."/>
            <person name="Morin E."/>
            <person name="Murat C."/>
            <person name="Nagy L.G."/>
            <person name="Nolan M."/>
            <person name="Ohm R.A."/>
            <person name="Patyshakuliyeva A."/>
            <person name="Rokas A."/>
            <person name="Ruiz-Duenas F.J."/>
            <person name="Sabat G."/>
            <person name="Salamov A."/>
            <person name="Samejima M."/>
            <person name="Schmutz J."/>
            <person name="Slot J.C."/>
            <person name="St John F."/>
            <person name="Stenlid J."/>
            <person name="Sun H."/>
            <person name="Sun S."/>
            <person name="Syed K."/>
            <person name="Tsang A."/>
            <person name="Wiebenga A."/>
            <person name="Young D."/>
            <person name="Pisabarro A."/>
            <person name="Eastwood D.C."/>
            <person name="Martin F."/>
            <person name="Cullen D."/>
            <person name="Grigoriev I.V."/>
            <person name="Hibbett D.S."/>
        </authorList>
    </citation>
    <scope>NUCLEOTIDE SEQUENCE</scope>
    <source>
        <strain evidence="3">FP-58527</strain>
    </source>
</reference>
<dbReference type="InterPro" id="IPR001763">
    <property type="entry name" value="Rhodanese-like_dom"/>
</dbReference>
<dbReference type="Pfam" id="PF00581">
    <property type="entry name" value="Rhodanese"/>
    <property type="match status" value="1"/>
</dbReference>
<gene>
    <name evidence="2" type="ORF">FOMPIDRAFT_1034817</name>
</gene>
<dbReference type="SUPFAM" id="SSF52821">
    <property type="entry name" value="Rhodanese/Cell cycle control phosphatase"/>
    <property type="match status" value="1"/>
</dbReference>
<dbReference type="OrthoDB" id="566238at2759"/>
<dbReference type="GO" id="GO:0005739">
    <property type="term" value="C:mitochondrion"/>
    <property type="evidence" value="ECO:0007669"/>
    <property type="project" value="TreeGrafter"/>
</dbReference>
<dbReference type="Gene3D" id="3.40.250.10">
    <property type="entry name" value="Rhodanese-like domain"/>
    <property type="match status" value="1"/>
</dbReference>
<dbReference type="FunCoup" id="S8EIN3">
    <property type="interactions" value="374"/>
</dbReference>
<dbReference type="PANTHER" id="PTHR44086">
    <property type="entry name" value="THIOSULFATE SULFURTRANSFERASE RDL2, MITOCHONDRIAL-RELATED"/>
    <property type="match status" value="1"/>
</dbReference>
<dbReference type="STRING" id="743788.S8EIN3"/>
<keyword evidence="3" id="KW-1185">Reference proteome</keyword>
<organism evidence="2 3">
    <name type="scientific">Fomitopsis schrenkii</name>
    <name type="common">Brown rot fungus</name>
    <dbReference type="NCBI Taxonomy" id="2126942"/>
    <lineage>
        <taxon>Eukaryota</taxon>
        <taxon>Fungi</taxon>
        <taxon>Dikarya</taxon>
        <taxon>Basidiomycota</taxon>
        <taxon>Agaricomycotina</taxon>
        <taxon>Agaricomycetes</taxon>
        <taxon>Polyporales</taxon>
        <taxon>Fomitopsis</taxon>
    </lineage>
</organism>
<proteinExistence type="predicted"/>
<dbReference type="InterPro" id="IPR036873">
    <property type="entry name" value="Rhodanese-like_dom_sf"/>
</dbReference>
<evidence type="ECO:0000259" key="1">
    <source>
        <dbReference type="PROSITE" id="PS50206"/>
    </source>
</evidence>
<feature type="domain" description="Rhodanese" evidence="1">
    <location>
        <begin position="82"/>
        <end position="173"/>
    </location>
</feature>
<dbReference type="AlphaFoldDB" id="S8EIN3"/>
<name>S8EIN3_FOMSC</name>
<protein>
    <recommendedName>
        <fullName evidence="1">Rhodanese domain-containing protein</fullName>
    </recommendedName>
</protein>
<dbReference type="CDD" id="cd01519">
    <property type="entry name" value="RHOD_HSP67B2"/>
    <property type="match status" value="1"/>
</dbReference>
<dbReference type="PANTHER" id="PTHR44086:SF10">
    <property type="entry name" value="THIOSULFATE SULFURTRANSFERASE_RHODANESE-LIKE DOMAIN-CONTAINING PROTEIN 3"/>
    <property type="match status" value="1"/>
</dbReference>
<sequence>MFRVALRRTAAMGLARSTPALTARGVLPRLSPVVRYNSSKPLLTEKEQLEAQDDLRRDWDARILSYEELKPKTQQPSLDKYLIDVREPDEVIQGSIPSSVNLPLSTLPNSLHLDPATFKAQFGFAKPWRDQEIVFYCRSGKRSASACDIAKRNGYTNIYNYRGSWLDWTSREGIKPPSS</sequence>
<dbReference type="EMBL" id="KE504127">
    <property type="protein sequence ID" value="EPT04133.1"/>
    <property type="molecule type" value="Genomic_DNA"/>
</dbReference>
<evidence type="ECO:0000313" key="3">
    <source>
        <dbReference type="Proteomes" id="UP000015241"/>
    </source>
</evidence>
<dbReference type="InParanoid" id="S8EIN3"/>